<evidence type="ECO:0000259" key="1">
    <source>
        <dbReference type="Pfam" id="PF08937"/>
    </source>
</evidence>
<protein>
    <submittedName>
        <fullName evidence="2">TIR domain-containing protein</fullName>
    </submittedName>
</protein>
<comment type="caution">
    <text evidence="2">The sequence shown here is derived from an EMBL/GenBank/DDBJ whole genome shotgun (WGS) entry which is preliminary data.</text>
</comment>
<accession>A0ABT8L477</accession>
<organism evidence="2 3">
    <name type="scientific">Agaribacillus aureus</name>
    <dbReference type="NCBI Taxonomy" id="3051825"/>
    <lineage>
        <taxon>Bacteria</taxon>
        <taxon>Pseudomonadati</taxon>
        <taxon>Bacteroidota</taxon>
        <taxon>Cytophagia</taxon>
        <taxon>Cytophagales</taxon>
        <taxon>Splendidivirgaceae</taxon>
        <taxon>Agaribacillus</taxon>
    </lineage>
</organism>
<evidence type="ECO:0000313" key="3">
    <source>
        <dbReference type="Proteomes" id="UP001172083"/>
    </source>
</evidence>
<dbReference type="Pfam" id="PF08937">
    <property type="entry name" value="ThsB_TIR"/>
    <property type="match status" value="1"/>
</dbReference>
<dbReference type="InterPro" id="IPR015032">
    <property type="entry name" value="ThsB__TIR-like_domain"/>
</dbReference>
<keyword evidence="3" id="KW-1185">Reference proteome</keyword>
<dbReference type="Gene3D" id="3.40.50.11200">
    <property type="match status" value="1"/>
</dbReference>
<dbReference type="RefSeq" id="WP_346756940.1">
    <property type="nucleotide sequence ID" value="NZ_JAUJEB010000001.1"/>
</dbReference>
<proteinExistence type="predicted"/>
<gene>
    <name evidence="2" type="ORF">QQ020_06095</name>
</gene>
<dbReference type="EMBL" id="JAUJEB010000001">
    <property type="protein sequence ID" value="MDN5211610.1"/>
    <property type="molecule type" value="Genomic_DNA"/>
</dbReference>
<evidence type="ECO:0000313" key="2">
    <source>
        <dbReference type="EMBL" id="MDN5211610.1"/>
    </source>
</evidence>
<dbReference type="Proteomes" id="UP001172083">
    <property type="component" value="Unassembled WGS sequence"/>
</dbReference>
<name>A0ABT8L477_9BACT</name>
<reference evidence="2" key="1">
    <citation type="submission" date="2023-06" db="EMBL/GenBank/DDBJ databases">
        <title>Genomic of Agaribacillus aureum.</title>
        <authorList>
            <person name="Wang G."/>
        </authorList>
    </citation>
    <scope>NUCLEOTIDE SEQUENCE</scope>
    <source>
        <strain evidence="2">BMA12</strain>
    </source>
</reference>
<sequence>MKWADYCISKLSFVTNQKKILEVQIHPDNGDTIGSGSIRDRSWLIQQSNKGKTFCCIQRTIKGKWNKICDFRFENGAFKCNATLPQVLTRRKSFISYYHKDDEGYRDAFENLTDDLIVNKSVHDNDIDCDSKDEYIKQLIQKEYLKDTTVLIVLISNKTKCRKHIDWEISGALNYKVGDSYAGILGLILPNHPDYGTSKGTYDLMPARLADNFKSGYAIIRDWTNDTEKIQSYIELAFNNRTAKSEKRTNSRPQMQRNTCE</sequence>
<feature type="domain" description="Thoeris protein ThsB TIR-like" evidence="1">
    <location>
        <begin position="94"/>
        <end position="180"/>
    </location>
</feature>